<evidence type="ECO:0000313" key="2">
    <source>
        <dbReference type="EMBL" id="GBG15984.1"/>
    </source>
</evidence>
<dbReference type="EMBL" id="BDOQ01000024">
    <property type="protein sequence ID" value="GBG15984.1"/>
    <property type="molecule type" value="Genomic_DNA"/>
</dbReference>
<evidence type="ECO:0000313" key="3">
    <source>
        <dbReference type="Proteomes" id="UP000245081"/>
    </source>
</evidence>
<dbReference type="RefSeq" id="WP_227871565.1">
    <property type="nucleotide sequence ID" value="NZ_BDOQ01000024.1"/>
</dbReference>
<protein>
    <recommendedName>
        <fullName evidence="4">Cytochrome C</fullName>
    </recommendedName>
</protein>
<dbReference type="AlphaFoldDB" id="A0A2R5FJW6"/>
<evidence type="ECO:0000256" key="1">
    <source>
        <dbReference type="SAM" id="SignalP"/>
    </source>
</evidence>
<organism evidence="2 3">
    <name type="scientific">Novimethylophilus kurashikiensis</name>
    <dbReference type="NCBI Taxonomy" id="1825523"/>
    <lineage>
        <taxon>Bacteria</taxon>
        <taxon>Pseudomonadati</taxon>
        <taxon>Pseudomonadota</taxon>
        <taxon>Betaproteobacteria</taxon>
        <taxon>Nitrosomonadales</taxon>
        <taxon>Methylophilaceae</taxon>
        <taxon>Novimethylophilus</taxon>
    </lineage>
</organism>
<feature type="chain" id="PRO_5015307035" description="Cytochrome C" evidence="1">
    <location>
        <begin position="28"/>
        <end position="461"/>
    </location>
</feature>
<evidence type="ECO:0008006" key="4">
    <source>
        <dbReference type="Google" id="ProtNLM"/>
    </source>
</evidence>
<keyword evidence="3" id="KW-1185">Reference proteome</keyword>
<feature type="signal peptide" evidence="1">
    <location>
        <begin position="1"/>
        <end position="27"/>
    </location>
</feature>
<reference evidence="2 3" key="1">
    <citation type="journal article" date="2018" name="Environ. Microbiol.">
        <title>Isolation and genomic characterization of Novimethylophilus kurashikiensis gen. nov. sp. nov., a new lanthanide-dependent methylotrophic species of Methylophilaceae.</title>
        <authorList>
            <person name="Lv H."/>
            <person name="Sahin N."/>
            <person name="Tani A."/>
        </authorList>
    </citation>
    <scope>NUCLEOTIDE SEQUENCE [LARGE SCALE GENOMIC DNA]</scope>
    <source>
        <strain evidence="2 3">La2-4</strain>
    </source>
</reference>
<gene>
    <name evidence="2" type="ORF">NMK_3607</name>
</gene>
<proteinExistence type="predicted"/>
<name>A0A2R5FJW6_9PROT</name>
<comment type="caution">
    <text evidence="2">The sequence shown here is derived from an EMBL/GenBank/DDBJ whole genome shotgun (WGS) entry which is preliminary data.</text>
</comment>
<accession>A0A2R5FJW6</accession>
<keyword evidence="1" id="KW-0732">Signal</keyword>
<dbReference type="Proteomes" id="UP000245081">
    <property type="component" value="Unassembled WGS sequence"/>
</dbReference>
<sequence>MIQSKINRSLILLASLLSLVAALPAQAVPSFARQTGEDCAACHTSFPELTPFGRNFKLNGYTLGERQMLPLAAMMQFSMTHIDKQTSDGNKYMMRQNDPQFDGASLFLAGKISDNAGGFIQWTYENLDHLRNDGTTIAHHSHVDNTDLRLVGTYDLFGRDTVVGLVLNNNPTVQDVWNSTPAWGFPFNGSKLPDVGGPGGSPLPSAGTQIDGGLAQTVEGLGGYFWWDRHLYGELSFYGTADGFWRPLSKGAWYKSTGPTLAGRDNPYWRLAWNQDWGAHSLMVGTYGMRVDMYPDPTVTSGPTNRFTDTALDAQYQYISDPHIITAQATYIHEKQEYAAGAFDPSCAAAGSGTPCNSSDTLNTFRAKLSYLYDRKYGATLAYFQTLGRADLGLYNGASAKPDTRGYILEADYNPWTNVRFALQYTGYTKINGGNNGYDPASPSRKASDNNTLFLNTWFAF</sequence>